<feature type="region of interest" description="Disordered" evidence="1">
    <location>
        <begin position="173"/>
        <end position="220"/>
    </location>
</feature>
<feature type="compositionally biased region" description="Basic residues" evidence="1">
    <location>
        <begin position="173"/>
        <end position="183"/>
    </location>
</feature>
<dbReference type="AlphaFoldDB" id="F2E4C3"/>
<accession>F2E4C3</accession>
<dbReference type="PANTHER" id="PTHR33264:SF62">
    <property type="entry name" value="OS01G0661650 PROTEIN"/>
    <property type="match status" value="1"/>
</dbReference>
<reference evidence="2" key="1">
    <citation type="journal article" date="2011" name="Plant Physiol.">
        <title>Comprehensive sequence analysis of 24,783 barley full-length cDNAs derived from 12 clone libraries.</title>
        <authorList>
            <person name="Matsumoto T."/>
            <person name="Tanaka T."/>
            <person name="Sakai H."/>
            <person name="Amano N."/>
            <person name="Kanamori H."/>
            <person name="Kurita K."/>
            <person name="Kikuta A."/>
            <person name="Kamiya K."/>
            <person name="Yamamoto M."/>
            <person name="Ikawa H."/>
            <person name="Fujii N."/>
            <person name="Hori K."/>
            <person name="Itoh T."/>
            <person name="Sato K."/>
        </authorList>
    </citation>
    <scope>NUCLEOTIDE SEQUENCE</scope>
    <source>
        <tissue evidence="2">Shoot and root</tissue>
    </source>
</reference>
<sequence>KGAVAPPLPRLKITHAASNSNSSPSEKLLLAHRRSDRIHRHVSGGRRPIHGLGVGSLIRGTSARTIDGAPPLHRRHDALTGGSGRGRCAGSMSRRHGRFHHRGGDGGGQGAAPAVVDHADCTAQSCRSCVAVSLADCIALGCCPCAVVSLLGLALVKAPLALGRRCVQRLRRRHGKLQHKKRVRDMDLAGGRPSPSPKCAGGGGHREPGPGEAASKGGDDVATAACQGQGADASEEERVWLEMYQVGQWGFGRLSFSVNPPPRAGRNADGDGCESDV</sequence>
<dbReference type="PANTHER" id="PTHR33264">
    <property type="entry name" value="EXPRESSED PROTEIN"/>
    <property type="match status" value="1"/>
</dbReference>
<feature type="region of interest" description="Disordered" evidence="1">
    <location>
        <begin position="255"/>
        <end position="277"/>
    </location>
</feature>
<organism evidence="2">
    <name type="scientific">Hordeum vulgare subsp. vulgare</name>
    <name type="common">Domesticated barley</name>
    <dbReference type="NCBI Taxonomy" id="112509"/>
    <lineage>
        <taxon>Eukaryota</taxon>
        <taxon>Viridiplantae</taxon>
        <taxon>Streptophyta</taxon>
        <taxon>Embryophyta</taxon>
        <taxon>Tracheophyta</taxon>
        <taxon>Spermatophyta</taxon>
        <taxon>Magnoliopsida</taxon>
        <taxon>Liliopsida</taxon>
        <taxon>Poales</taxon>
        <taxon>Poaceae</taxon>
        <taxon>BOP clade</taxon>
        <taxon>Pooideae</taxon>
        <taxon>Triticodae</taxon>
        <taxon>Triticeae</taxon>
        <taxon>Hordeinae</taxon>
        <taxon>Hordeum</taxon>
    </lineage>
</organism>
<dbReference type="EMBL" id="AK370997">
    <property type="protein sequence ID" value="BAK02195.1"/>
    <property type="molecule type" value="mRNA"/>
</dbReference>
<evidence type="ECO:0000256" key="1">
    <source>
        <dbReference type="SAM" id="MobiDB-lite"/>
    </source>
</evidence>
<feature type="region of interest" description="Disordered" evidence="1">
    <location>
        <begin position="68"/>
        <end position="95"/>
    </location>
</feature>
<feature type="non-terminal residue" evidence="2">
    <location>
        <position position="1"/>
    </location>
</feature>
<proteinExistence type="evidence at transcript level"/>
<name>F2E4C3_HORVV</name>
<evidence type="ECO:0000313" key="2">
    <source>
        <dbReference type="EMBL" id="BAK02195.1"/>
    </source>
</evidence>
<protein>
    <submittedName>
        <fullName evidence="2">Predicted protein</fullName>
    </submittedName>
</protein>